<evidence type="ECO:0000259" key="1">
    <source>
        <dbReference type="SMART" id="SM00487"/>
    </source>
</evidence>
<dbReference type="GO" id="GO:0005829">
    <property type="term" value="C:cytosol"/>
    <property type="evidence" value="ECO:0007669"/>
    <property type="project" value="TreeGrafter"/>
</dbReference>
<dbReference type="InterPro" id="IPR006935">
    <property type="entry name" value="Helicase/UvrB_N"/>
</dbReference>
<dbReference type="InterPro" id="IPR014001">
    <property type="entry name" value="Helicase_ATP-bd"/>
</dbReference>
<dbReference type="PANTHER" id="PTHR47396">
    <property type="entry name" value="TYPE I RESTRICTION ENZYME ECOKI R PROTEIN"/>
    <property type="match status" value="1"/>
</dbReference>
<organism evidence="2 3">
    <name type="scientific">Mycoplasma miroungigenitalium</name>
    <dbReference type="NCBI Taxonomy" id="754515"/>
    <lineage>
        <taxon>Bacteria</taxon>
        <taxon>Bacillati</taxon>
        <taxon>Mycoplasmatota</taxon>
        <taxon>Mollicutes</taxon>
        <taxon>Mycoplasmataceae</taxon>
        <taxon>Mycoplasma</taxon>
    </lineage>
</organism>
<dbReference type="REBASE" id="395454">
    <property type="entry name" value="Mmy2806ORF3290P"/>
</dbReference>
<keyword evidence="3" id="KW-1185">Reference proteome</keyword>
<keyword evidence="2" id="KW-0547">Nucleotide-binding</keyword>
<dbReference type="GO" id="GO:0004386">
    <property type="term" value="F:helicase activity"/>
    <property type="evidence" value="ECO:0007669"/>
    <property type="project" value="UniProtKB-KW"/>
</dbReference>
<dbReference type="InterPro" id="IPR050742">
    <property type="entry name" value="Helicase_Restrict-Modif_Enz"/>
</dbReference>
<dbReference type="SMART" id="SM00487">
    <property type="entry name" value="DEXDc"/>
    <property type="match status" value="1"/>
</dbReference>
<dbReference type="KEGG" id="mmir:HLA87_03285"/>
<reference evidence="2 3" key="1">
    <citation type="submission" date="2020-05" db="EMBL/GenBank/DDBJ databases">
        <title>Novel Mycoplasma species detected in Mirounga angustirostris (northern elephant seal) from the USA.</title>
        <authorList>
            <person name="Volokhov D.V."/>
        </authorList>
    </citation>
    <scope>NUCLEOTIDE SEQUENCE [LARGE SCALE GENOMIC DNA]</scope>
    <source>
        <strain evidence="2 3">Mirounga ES2806-GEN</strain>
    </source>
</reference>
<proteinExistence type="predicted"/>
<keyword evidence="2" id="KW-0378">Hydrolase</keyword>
<name>A0A6M4JBN2_9MOLU</name>
<protein>
    <submittedName>
        <fullName evidence="2">DEAD/DEAH box helicase family protein</fullName>
    </submittedName>
</protein>
<gene>
    <name evidence="2" type="ORF">HLA87_03285</name>
</gene>
<dbReference type="SUPFAM" id="SSF52540">
    <property type="entry name" value="P-loop containing nucleoside triphosphate hydrolases"/>
    <property type="match status" value="2"/>
</dbReference>
<dbReference type="GO" id="GO:0003677">
    <property type="term" value="F:DNA binding"/>
    <property type="evidence" value="ECO:0007669"/>
    <property type="project" value="InterPro"/>
</dbReference>
<dbReference type="RefSeq" id="WP_171111914.1">
    <property type="nucleotide sequence ID" value="NZ_CP053096.1"/>
</dbReference>
<dbReference type="Pfam" id="PF04851">
    <property type="entry name" value="ResIII"/>
    <property type="match status" value="1"/>
</dbReference>
<dbReference type="GO" id="GO:0005524">
    <property type="term" value="F:ATP binding"/>
    <property type="evidence" value="ECO:0007669"/>
    <property type="project" value="InterPro"/>
</dbReference>
<dbReference type="PANTHER" id="PTHR47396:SF1">
    <property type="entry name" value="ATP-DEPENDENT HELICASE IRC3-RELATED"/>
    <property type="match status" value="1"/>
</dbReference>
<feature type="domain" description="Helicase ATP-binding" evidence="1">
    <location>
        <begin position="4"/>
        <end position="250"/>
    </location>
</feature>
<dbReference type="EMBL" id="CP053096">
    <property type="protein sequence ID" value="QJR43785.1"/>
    <property type="molecule type" value="Genomic_DNA"/>
</dbReference>
<dbReference type="InterPro" id="IPR027417">
    <property type="entry name" value="P-loop_NTPase"/>
</dbReference>
<dbReference type="AlphaFoldDB" id="A0A6M4JBN2"/>
<dbReference type="Gene3D" id="3.40.50.300">
    <property type="entry name" value="P-loop containing nucleotide triphosphate hydrolases"/>
    <property type="match status" value="2"/>
</dbReference>
<keyword evidence="2" id="KW-0067">ATP-binding</keyword>
<evidence type="ECO:0000313" key="2">
    <source>
        <dbReference type="EMBL" id="QJR43785.1"/>
    </source>
</evidence>
<dbReference type="Proteomes" id="UP000500686">
    <property type="component" value="Chromosome"/>
</dbReference>
<sequence length="833" mass="97785">MKMAAINLSDVQARAVKELVEKCDLNNKSSIYFKAPTGSGKTFMIANVIDRLIKLHGNKQKLFFIIATLSSGELPKQMEQNLNEYKHALYSIRNIERIESPSINKTKNKDYEPRLVLEQNKVMIFGASTFGKGRILTEYNYLENFIEEIKNEGYKLIYIRDESHHGGEVKNNFVDIDRNDLKNKDQQNEKHFEALIQKAAQYIIKMTATPPRTQNQVVITEKELQTDSIKLIKTEAKRNDFKVDKFLEEISDFDLLQKACEKFKEIKKAYGNAELEPSLINIHPAMLIQVKDKTEKDENFEQNIKEIIKILEQNNLTWVKYFSGDKVDQNTSSIKEEVSLKKISKNNSGVDCIIFKVGPATGWNIPRACMLVQLRNVSSENLNIQTLGRIKRNPNPNYFVDNDDQLFENSIANKYWFYSNFEEKKREWSYYELQEKWKQDYNGLTSFYKGSINRNLLKKVSNTNAYNDELIGVLSKKEILEECNALQQHFREYHYLAPKAELLKNDKNENFRKINDQDKITNSIELELYIENFLDTNKAYFIDATKFKINGWIKSTFLDDPNKPEYISANLVWFVISYLYISQIKQIHKEQMNKYKKTVQEKEFILSKQNSLPGNEYQWINSDLHIAFDNEFDEVKLNYAYQNTYFVNEKEKYKHYLDSHNEEIILNALKNVFKEKYKNDAEDFYNKVKIWTKNPTLHGVNYEYYSKDYDIKNSFPDIVIKYGKHQIIIEVKDATKDYDKEKTKKIIEAYRAYIDDQLDNSFILSPLTLLVCKVKKEDSQSKKSGKMEITFEGASTNELFNDKINDGTFDKKGLAIENLFKDMFDVIDKLDNN</sequence>
<evidence type="ECO:0000313" key="3">
    <source>
        <dbReference type="Proteomes" id="UP000500686"/>
    </source>
</evidence>
<dbReference type="GO" id="GO:0016787">
    <property type="term" value="F:hydrolase activity"/>
    <property type="evidence" value="ECO:0007669"/>
    <property type="project" value="InterPro"/>
</dbReference>
<keyword evidence="2" id="KW-0347">Helicase</keyword>
<accession>A0A6M4JBN2</accession>